<evidence type="ECO:0000256" key="1">
    <source>
        <dbReference type="SAM" id="MobiDB-lite"/>
    </source>
</evidence>
<reference evidence="2" key="1">
    <citation type="submission" date="2021-07" db="EMBL/GenBank/DDBJ databases">
        <authorList>
            <person name="Catto M.A."/>
            <person name="Jacobson A."/>
            <person name="Kennedy G."/>
            <person name="Labadie P."/>
            <person name="Hunt B.G."/>
            <person name="Srinivasan R."/>
        </authorList>
    </citation>
    <scope>NUCLEOTIDE SEQUENCE</scope>
    <source>
        <strain evidence="2">PL_HMW_Pooled</strain>
        <tissue evidence="2">Head</tissue>
    </source>
</reference>
<evidence type="ECO:0000313" key="3">
    <source>
        <dbReference type="Proteomes" id="UP001219518"/>
    </source>
</evidence>
<keyword evidence="2" id="KW-0648">Protein biosynthesis</keyword>
<protein>
    <submittedName>
        <fullName evidence="2">Translation initiation factor IF-2</fullName>
    </submittedName>
</protein>
<feature type="region of interest" description="Disordered" evidence="1">
    <location>
        <begin position="217"/>
        <end position="238"/>
    </location>
</feature>
<evidence type="ECO:0000313" key="2">
    <source>
        <dbReference type="EMBL" id="KAK3908239.1"/>
    </source>
</evidence>
<dbReference type="EMBL" id="JAHWGI010000033">
    <property type="protein sequence ID" value="KAK3908239.1"/>
    <property type="molecule type" value="Genomic_DNA"/>
</dbReference>
<name>A0AAE1L735_9NEOP</name>
<gene>
    <name evidence="2" type="ORF">KUF71_018752</name>
</gene>
<feature type="compositionally biased region" description="Basic and acidic residues" evidence="1">
    <location>
        <begin position="228"/>
        <end position="238"/>
    </location>
</feature>
<proteinExistence type="predicted"/>
<keyword evidence="2" id="KW-0396">Initiation factor</keyword>
<feature type="non-terminal residue" evidence="2">
    <location>
        <position position="238"/>
    </location>
</feature>
<reference evidence="2" key="2">
    <citation type="journal article" date="2023" name="BMC Genomics">
        <title>Pest status, molecular evolution, and epigenetic factors derived from the genome assembly of Frankliniella fusca, a thysanopteran phytovirus vector.</title>
        <authorList>
            <person name="Catto M.A."/>
            <person name="Labadie P.E."/>
            <person name="Jacobson A.L."/>
            <person name="Kennedy G.G."/>
            <person name="Srinivasan R."/>
            <person name="Hunt B.G."/>
        </authorList>
    </citation>
    <scope>NUCLEOTIDE SEQUENCE</scope>
    <source>
        <strain evidence="2">PL_HMW_Pooled</strain>
    </source>
</reference>
<comment type="caution">
    <text evidence="2">The sequence shown here is derived from an EMBL/GenBank/DDBJ whole genome shotgun (WGS) entry which is preliminary data.</text>
</comment>
<sequence length="238" mass="24701">MQPLSMPKMPTPSELRGVSGALSMCCWCWYRCVGDCRPAGGQGGHPGPGSGTPSPRPCCAGLGAPPEPGVDAGVSRVRVLGLQYGCSTAACSRTGCCEYAPYTSSGSSSAASRGSSTISCLTVEKLRINHLEIGSSPGLTPHRYRTGAGAEDGPLPRPPLLLTSSFFTRLPLAAESSSSSPDAPEAEAPDVADVWRRLVCSVSLRPSLMSCERVCWSDGGDLPGEPASEDRDAEKGRN</sequence>
<dbReference type="GO" id="GO:0003743">
    <property type="term" value="F:translation initiation factor activity"/>
    <property type="evidence" value="ECO:0007669"/>
    <property type="project" value="UniProtKB-KW"/>
</dbReference>
<organism evidence="2 3">
    <name type="scientific">Frankliniella fusca</name>
    <dbReference type="NCBI Taxonomy" id="407009"/>
    <lineage>
        <taxon>Eukaryota</taxon>
        <taxon>Metazoa</taxon>
        <taxon>Ecdysozoa</taxon>
        <taxon>Arthropoda</taxon>
        <taxon>Hexapoda</taxon>
        <taxon>Insecta</taxon>
        <taxon>Pterygota</taxon>
        <taxon>Neoptera</taxon>
        <taxon>Paraneoptera</taxon>
        <taxon>Thysanoptera</taxon>
        <taxon>Terebrantia</taxon>
        <taxon>Thripoidea</taxon>
        <taxon>Thripidae</taxon>
        <taxon>Frankliniella</taxon>
    </lineage>
</organism>
<dbReference type="Proteomes" id="UP001219518">
    <property type="component" value="Unassembled WGS sequence"/>
</dbReference>
<accession>A0AAE1L735</accession>
<keyword evidence="3" id="KW-1185">Reference proteome</keyword>
<dbReference type="AlphaFoldDB" id="A0AAE1L735"/>